<comment type="caution">
    <text evidence="2">The sequence shown here is derived from an EMBL/GenBank/DDBJ whole genome shotgun (WGS) entry which is preliminary data.</text>
</comment>
<feature type="chain" id="PRO_5015419598" evidence="1">
    <location>
        <begin position="25"/>
        <end position="154"/>
    </location>
</feature>
<protein>
    <submittedName>
        <fullName evidence="2">Uncharacterized protein</fullName>
    </submittedName>
</protein>
<name>A0A2T1EBP0_9CYAN</name>
<keyword evidence="1" id="KW-0732">Signal</keyword>
<evidence type="ECO:0000313" key="3">
    <source>
        <dbReference type="Proteomes" id="UP000239576"/>
    </source>
</evidence>
<dbReference type="Proteomes" id="UP000239576">
    <property type="component" value="Unassembled WGS sequence"/>
</dbReference>
<dbReference type="RefSeq" id="WP_106256042.1">
    <property type="nucleotide sequence ID" value="NZ_CAWNSW010000027.1"/>
</dbReference>
<accession>A0A2T1EBP0</accession>
<evidence type="ECO:0000256" key="1">
    <source>
        <dbReference type="SAM" id="SignalP"/>
    </source>
</evidence>
<organism evidence="2 3">
    <name type="scientific">Stenomitos frigidus ULC18</name>
    <dbReference type="NCBI Taxonomy" id="2107698"/>
    <lineage>
        <taxon>Bacteria</taxon>
        <taxon>Bacillati</taxon>
        <taxon>Cyanobacteriota</taxon>
        <taxon>Cyanophyceae</taxon>
        <taxon>Leptolyngbyales</taxon>
        <taxon>Leptolyngbyaceae</taxon>
        <taxon>Stenomitos</taxon>
    </lineage>
</organism>
<sequence length="154" mass="16061">MKVLYCAIAASVALASLPTLQASARPVEPDYPCYMRTAAGKLIDLTASMCAFQRLELVQASSSIVPATGYAPLLPNGADSYDPRYRSVRTESNGGVTRIISGGPGDDLSDGRDRTTVISPGINSTGNTCVYAGDRDSIGRLCGGRASSERPGGR</sequence>
<reference evidence="3" key="1">
    <citation type="submission" date="2018-02" db="EMBL/GenBank/DDBJ databases">
        <authorList>
            <person name="Moore K."/>
            <person name="Momper L."/>
        </authorList>
    </citation>
    <scope>NUCLEOTIDE SEQUENCE [LARGE SCALE GENOMIC DNA]</scope>
    <source>
        <strain evidence="3">ULC18</strain>
    </source>
</reference>
<proteinExistence type="predicted"/>
<feature type="signal peptide" evidence="1">
    <location>
        <begin position="1"/>
        <end position="24"/>
    </location>
</feature>
<gene>
    <name evidence="2" type="ORF">C7B82_09380</name>
</gene>
<dbReference type="AlphaFoldDB" id="A0A2T1EBP0"/>
<evidence type="ECO:0000313" key="2">
    <source>
        <dbReference type="EMBL" id="PSB30157.1"/>
    </source>
</evidence>
<dbReference type="OrthoDB" id="424181at2"/>
<dbReference type="EMBL" id="PVWK01000055">
    <property type="protein sequence ID" value="PSB30157.1"/>
    <property type="molecule type" value="Genomic_DNA"/>
</dbReference>
<keyword evidence="3" id="KW-1185">Reference proteome</keyword>
<reference evidence="2 3" key="2">
    <citation type="submission" date="2018-03" db="EMBL/GenBank/DDBJ databases">
        <title>The ancient ancestry and fast evolution of plastids.</title>
        <authorList>
            <person name="Moore K.R."/>
            <person name="Magnabosco C."/>
            <person name="Momper L."/>
            <person name="Gold D.A."/>
            <person name="Bosak T."/>
            <person name="Fournier G.P."/>
        </authorList>
    </citation>
    <scope>NUCLEOTIDE SEQUENCE [LARGE SCALE GENOMIC DNA]</scope>
    <source>
        <strain evidence="2 3">ULC18</strain>
    </source>
</reference>